<dbReference type="PANTHER" id="PTHR36143:SF4">
    <property type="entry name" value="OS08G0177500 PROTEIN"/>
    <property type="match status" value="1"/>
</dbReference>
<organism evidence="3 4">
    <name type="scientific">Tagetes erecta</name>
    <name type="common">African marigold</name>
    <dbReference type="NCBI Taxonomy" id="13708"/>
    <lineage>
        <taxon>Eukaryota</taxon>
        <taxon>Viridiplantae</taxon>
        <taxon>Streptophyta</taxon>
        <taxon>Embryophyta</taxon>
        <taxon>Tracheophyta</taxon>
        <taxon>Spermatophyta</taxon>
        <taxon>Magnoliopsida</taxon>
        <taxon>eudicotyledons</taxon>
        <taxon>Gunneridae</taxon>
        <taxon>Pentapetalae</taxon>
        <taxon>asterids</taxon>
        <taxon>campanulids</taxon>
        <taxon>Asterales</taxon>
        <taxon>Asteraceae</taxon>
        <taxon>Asteroideae</taxon>
        <taxon>Heliantheae alliance</taxon>
        <taxon>Tageteae</taxon>
        <taxon>Tagetes</taxon>
    </lineage>
</organism>
<feature type="coiled-coil region" evidence="1">
    <location>
        <begin position="109"/>
        <end position="143"/>
    </location>
</feature>
<comment type="caution">
    <text evidence="3">The sequence shown here is derived from an EMBL/GenBank/DDBJ whole genome shotgun (WGS) entry which is preliminary data.</text>
</comment>
<sequence>MGMKGHPESNCGRGGSGGGWTKKNMAVVVILVGLMGVMVVQKVKDKRWFNLVIEHKDRQILNLQLLLQKERQYAKDNKRKNQDLNAKLYSLGTQKIELSNKIMGMRSIISSLRDEQRVLELAINEKQNQIKHKEAEIQDLKSSLQTPPKIWSVSSDDPSNPTINLTNVVINPDVKVQKPNDEKLSSSNGYNSDAKIEVHNPAYGLNDGQNGTSVSQWDKSLIAKTDGQNEKSQLKAKRDEGPTEFQEGNKTRSETDRMDEDEAETDIEADLDSSRNFSEADQDYKEETEE</sequence>
<dbReference type="AlphaFoldDB" id="A0AAD8KH93"/>
<proteinExistence type="predicted"/>
<name>A0AAD8KH93_TARER</name>
<evidence type="ECO:0000256" key="2">
    <source>
        <dbReference type="SAM" id="MobiDB-lite"/>
    </source>
</evidence>
<protein>
    <submittedName>
        <fullName evidence="3">Uncharacterized protein</fullName>
    </submittedName>
</protein>
<dbReference type="EMBL" id="JAUHHV010000005">
    <property type="protein sequence ID" value="KAK1422870.1"/>
    <property type="molecule type" value="Genomic_DNA"/>
</dbReference>
<feature type="compositionally biased region" description="Acidic residues" evidence="2">
    <location>
        <begin position="257"/>
        <end position="271"/>
    </location>
</feature>
<accession>A0AAD8KH93</accession>
<gene>
    <name evidence="3" type="ORF">QVD17_18159</name>
</gene>
<feature type="compositionally biased region" description="Basic and acidic residues" evidence="2">
    <location>
        <begin position="175"/>
        <end position="184"/>
    </location>
</feature>
<feature type="compositionally biased region" description="Acidic residues" evidence="2">
    <location>
        <begin position="280"/>
        <end position="290"/>
    </location>
</feature>
<dbReference type="Proteomes" id="UP001229421">
    <property type="component" value="Unassembled WGS sequence"/>
</dbReference>
<feature type="region of interest" description="Disordered" evidence="2">
    <location>
        <begin position="224"/>
        <end position="290"/>
    </location>
</feature>
<keyword evidence="1" id="KW-0175">Coiled coil</keyword>
<feature type="region of interest" description="Disordered" evidence="2">
    <location>
        <begin position="173"/>
        <end position="193"/>
    </location>
</feature>
<keyword evidence="4" id="KW-1185">Reference proteome</keyword>
<evidence type="ECO:0000313" key="3">
    <source>
        <dbReference type="EMBL" id="KAK1422870.1"/>
    </source>
</evidence>
<evidence type="ECO:0000313" key="4">
    <source>
        <dbReference type="Proteomes" id="UP001229421"/>
    </source>
</evidence>
<dbReference type="PANTHER" id="PTHR36143">
    <property type="entry name" value="OS08G0177500 PROTEIN"/>
    <property type="match status" value="1"/>
</dbReference>
<feature type="compositionally biased region" description="Basic and acidic residues" evidence="2">
    <location>
        <begin position="227"/>
        <end position="256"/>
    </location>
</feature>
<evidence type="ECO:0000256" key="1">
    <source>
        <dbReference type="SAM" id="Coils"/>
    </source>
</evidence>
<reference evidence="3" key="1">
    <citation type="journal article" date="2023" name="bioRxiv">
        <title>Improved chromosome-level genome assembly for marigold (Tagetes erecta).</title>
        <authorList>
            <person name="Jiang F."/>
            <person name="Yuan L."/>
            <person name="Wang S."/>
            <person name="Wang H."/>
            <person name="Xu D."/>
            <person name="Wang A."/>
            <person name="Fan W."/>
        </authorList>
    </citation>
    <scope>NUCLEOTIDE SEQUENCE</scope>
    <source>
        <strain evidence="3">WSJ</strain>
        <tissue evidence="3">Leaf</tissue>
    </source>
</reference>